<dbReference type="Pfam" id="PF02371">
    <property type="entry name" value="Transposase_20"/>
    <property type="match status" value="1"/>
</dbReference>
<feature type="domain" description="Transposase IS110-like N-terminal" evidence="1">
    <location>
        <begin position="6"/>
        <end position="145"/>
    </location>
</feature>
<evidence type="ECO:0000259" key="1">
    <source>
        <dbReference type="Pfam" id="PF01548"/>
    </source>
</evidence>
<dbReference type="GO" id="GO:0003677">
    <property type="term" value="F:DNA binding"/>
    <property type="evidence" value="ECO:0007669"/>
    <property type="project" value="InterPro"/>
</dbReference>
<keyword evidence="4" id="KW-1185">Reference proteome</keyword>
<dbReference type="OrthoDB" id="8261795at2"/>
<gene>
    <name evidence="3" type="ORF">HY30_19170</name>
</gene>
<dbReference type="InterPro" id="IPR003346">
    <property type="entry name" value="Transposase_20"/>
</dbReference>
<dbReference type="InterPro" id="IPR002525">
    <property type="entry name" value="Transp_IS110-like_N"/>
</dbReference>
<proteinExistence type="predicted"/>
<name>A0A062UC10_9PROT</name>
<dbReference type="GO" id="GO:0004803">
    <property type="term" value="F:transposase activity"/>
    <property type="evidence" value="ECO:0007669"/>
    <property type="project" value="InterPro"/>
</dbReference>
<accession>A0A062UC10</accession>
<dbReference type="NCBIfam" id="NF033542">
    <property type="entry name" value="transpos_IS110"/>
    <property type="match status" value="1"/>
</dbReference>
<dbReference type="Pfam" id="PF01548">
    <property type="entry name" value="DEDD_Tnp_IS110"/>
    <property type="match status" value="1"/>
</dbReference>
<dbReference type="PANTHER" id="PTHR33055:SF13">
    <property type="entry name" value="TRANSPOSASE"/>
    <property type="match status" value="1"/>
</dbReference>
<evidence type="ECO:0000259" key="2">
    <source>
        <dbReference type="Pfam" id="PF02371"/>
    </source>
</evidence>
<feature type="domain" description="Transposase IS116/IS110/IS902 C-terminal" evidence="2">
    <location>
        <begin position="187"/>
        <end position="268"/>
    </location>
</feature>
<dbReference type="PANTHER" id="PTHR33055">
    <property type="entry name" value="TRANSPOSASE FOR INSERTION SEQUENCE ELEMENT IS1111A"/>
    <property type="match status" value="1"/>
</dbReference>
<dbReference type="EMBL" id="AWFG01000083">
    <property type="protein sequence ID" value="KCZ54129.1"/>
    <property type="molecule type" value="Genomic_DNA"/>
</dbReference>
<evidence type="ECO:0000313" key="4">
    <source>
        <dbReference type="Proteomes" id="UP000027190"/>
    </source>
</evidence>
<sequence length="281" mass="30135">MPQNVIGVDIAKHWIDTYNLESGKASRIEMTVKSLKVFAAGCSDTLVVFEASGGYERPLAEALAAAGMAYARVNPRQAREFARATGRLAKTDQVDACVLAVMGRALELSPTPPPDPARTRLAALVARREDLVDQAAREANRLKQASDAFVRADIASLIRVLKGRITKVDAEIAAQIASDEVLAATEQRLRSAPGIGPVTAASLLARLPELGRVSRGAIANLAGLAPHACDSGQVRGQRHIWGGRKQVRKTLYQAAFIATRFDPALKALRQRLEAAGKPFKV</sequence>
<dbReference type="eggNOG" id="COG3547">
    <property type="taxonomic scope" value="Bacteria"/>
</dbReference>
<evidence type="ECO:0000313" key="3">
    <source>
        <dbReference type="EMBL" id="KCZ54129.1"/>
    </source>
</evidence>
<dbReference type="Proteomes" id="UP000027190">
    <property type="component" value="Unassembled WGS sequence"/>
</dbReference>
<organism evidence="3 4">
    <name type="scientific">Hyphomonas chukchiensis</name>
    <dbReference type="NCBI Taxonomy" id="1280947"/>
    <lineage>
        <taxon>Bacteria</taxon>
        <taxon>Pseudomonadati</taxon>
        <taxon>Pseudomonadota</taxon>
        <taxon>Alphaproteobacteria</taxon>
        <taxon>Hyphomonadales</taxon>
        <taxon>Hyphomonadaceae</taxon>
        <taxon>Hyphomonas</taxon>
    </lineage>
</organism>
<dbReference type="RefSeq" id="WP_034744047.1">
    <property type="nucleotide sequence ID" value="NZ_AWFG01000083.1"/>
</dbReference>
<dbReference type="AlphaFoldDB" id="A0A062UC10"/>
<dbReference type="GO" id="GO:0006313">
    <property type="term" value="P:DNA transposition"/>
    <property type="evidence" value="ECO:0007669"/>
    <property type="project" value="InterPro"/>
</dbReference>
<dbReference type="InterPro" id="IPR047650">
    <property type="entry name" value="Transpos_IS110"/>
</dbReference>
<reference evidence="3 4" key="1">
    <citation type="journal article" date="2014" name="Antonie Van Leeuwenhoek">
        <title>Hyphomonas beringensis sp. nov. and Hyphomonas chukchiensis sp. nov., isolated from surface seawater of the Bering Sea and Chukchi Sea.</title>
        <authorList>
            <person name="Li C."/>
            <person name="Lai Q."/>
            <person name="Li G."/>
            <person name="Dong C."/>
            <person name="Wang J."/>
            <person name="Liao Y."/>
            <person name="Shao Z."/>
        </authorList>
    </citation>
    <scope>NUCLEOTIDE SEQUENCE [LARGE SCALE GENOMIC DNA]</scope>
    <source>
        <strain evidence="3 4">BH-BN04-4</strain>
    </source>
</reference>
<comment type="caution">
    <text evidence="3">The sequence shown here is derived from an EMBL/GenBank/DDBJ whole genome shotgun (WGS) entry which is preliminary data.</text>
</comment>
<feature type="non-terminal residue" evidence="3">
    <location>
        <position position="281"/>
    </location>
</feature>
<protein>
    <submittedName>
        <fullName evidence="3">Uncharacterized protein</fullName>
    </submittedName>
</protein>